<feature type="repeat" description="ANK" evidence="7">
    <location>
        <begin position="419"/>
        <end position="451"/>
    </location>
</feature>
<keyword evidence="3" id="KW-0677">Repeat</keyword>
<gene>
    <name evidence="10" type="ORF">SK128_017418</name>
</gene>
<feature type="transmembrane region" description="Helical" evidence="9">
    <location>
        <begin position="905"/>
        <end position="928"/>
    </location>
</feature>
<protein>
    <recommendedName>
        <fullName evidence="12">Transient receptor potential cation channel subfamily A member 1</fullName>
    </recommendedName>
</protein>
<dbReference type="PROSITE" id="PS50088">
    <property type="entry name" value="ANK_REPEAT"/>
    <property type="match status" value="4"/>
</dbReference>
<evidence type="ECO:0000256" key="1">
    <source>
        <dbReference type="ARBA" id="ARBA00022448"/>
    </source>
</evidence>
<keyword evidence="5" id="KW-0406">Ion transport</keyword>
<feature type="transmembrane region" description="Helical" evidence="9">
    <location>
        <begin position="765"/>
        <end position="785"/>
    </location>
</feature>
<dbReference type="SMART" id="SM00248">
    <property type="entry name" value="ANK"/>
    <property type="match status" value="11"/>
</dbReference>
<evidence type="ECO:0000313" key="10">
    <source>
        <dbReference type="EMBL" id="KAK7079153.1"/>
    </source>
</evidence>
<dbReference type="EMBL" id="JAXCGZ010007572">
    <property type="protein sequence ID" value="KAK7079153.1"/>
    <property type="molecule type" value="Genomic_DNA"/>
</dbReference>
<dbReference type="PROSITE" id="PS50297">
    <property type="entry name" value="ANK_REP_REGION"/>
    <property type="match status" value="4"/>
</dbReference>
<feature type="region of interest" description="Disordered" evidence="8">
    <location>
        <begin position="56"/>
        <end position="86"/>
    </location>
</feature>
<dbReference type="PANTHER" id="PTHR47143">
    <property type="entry name" value="TRANSIENT RECEPTOR POTENTIAL CATION CHANNEL PROTEIN PAINLESS"/>
    <property type="match status" value="1"/>
</dbReference>
<feature type="compositionally biased region" description="Acidic residues" evidence="8">
    <location>
        <begin position="67"/>
        <end position="81"/>
    </location>
</feature>
<reference evidence="10 11" key="1">
    <citation type="submission" date="2023-11" db="EMBL/GenBank/DDBJ databases">
        <title>Halocaridina rubra genome assembly.</title>
        <authorList>
            <person name="Smith C."/>
        </authorList>
    </citation>
    <scope>NUCLEOTIDE SEQUENCE [LARGE SCALE GENOMIC DNA]</scope>
    <source>
        <strain evidence="10">EP-1</strain>
        <tissue evidence="10">Whole</tissue>
    </source>
</reference>
<feature type="repeat" description="ANK" evidence="7">
    <location>
        <begin position="122"/>
        <end position="154"/>
    </location>
</feature>
<dbReference type="InterPro" id="IPR052076">
    <property type="entry name" value="TRP_cation_channel"/>
</dbReference>
<name>A0AAN8XEX0_HALRR</name>
<dbReference type="Pfam" id="PF12796">
    <property type="entry name" value="Ank_2"/>
    <property type="match status" value="4"/>
</dbReference>
<evidence type="ECO:0000313" key="11">
    <source>
        <dbReference type="Proteomes" id="UP001381693"/>
    </source>
</evidence>
<organism evidence="10 11">
    <name type="scientific">Halocaridina rubra</name>
    <name type="common">Hawaiian red shrimp</name>
    <dbReference type="NCBI Taxonomy" id="373956"/>
    <lineage>
        <taxon>Eukaryota</taxon>
        <taxon>Metazoa</taxon>
        <taxon>Ecdysozoa</taxon>
        <taxon>Arthropoda</taxon>
        <taxon>Crustacea</taxon>
        <taxon>Multicrustacea</taxon>
        <taxon>Malacostraca</taxon>
        <taxon>Eumalacostraca</taxon>
        <taxon>Eucarida</taxon>
        <taxon>Decapoda</taxon>
        <taxon>Pleocyemata</taxon>
        <taxon>Caridea</taxon>
        <taxon>Atyoidea</taxon>
        <taxon>Atyidae</taxon>
        <taxon>Halocaridina</taxon>
    </lineage>
</organism>
<evidence type="ECO:0000256" key="5">
    <source>
        <dbReference type="ARBA" id="ARBA00023065"/>
    </source>
</evidence>
<feature type="region of interest" description="Disordered" evidence="8">
    <location>
        <begin position="1"/>
        <end position="38"/>
    </location>
</feature>
<keyword evidence="9" id="KW-0812">Transmembrane</keyword>
<dbReference type="Gene3D" id="1.25.40.20">
    <property type="entry name" value="Ankyrin repeat-containing domain"/>
    <property type="match status" value="3"/>
</dbReference>
<feature type="repeat" description="ANK" evidence="7">
    <location>
        <begin position="213"/>
        <end position="245"/>
    </location>
</feature>
<keyword evidence="1" id="KW-0813">Transport</keyword>
<evidence type="ECO:0000256" key="9">
    <source>
        <dbReference type="SAM" id="Phobius"/>
    </source>
</evidence>
<proteinExistence type="predicted"/>
<keyword evidence="2" id="KW-0716">Sensory transduction</keyword>
<keyword evidence="4 7" id="KW-0040">ANK repeat</keyword>
<feature type="transmembrane region" description="Helical" evidence="9">
    <location>
        <begin position="867"/>
        <end position="884"/>
    </location>
</feature>
<keyword evidence="9" id="KW-0472">Membrane</keyword>
<keyword evidence="6" id="KW-0407">Ion channel</keyword>
<keyword evidence="11" id="KW-1185">Reference proteome</keyword>
<dbReference type="Proteomes" id="UP001381693">
    <property type="component" value="Unassembled WGS sequence"/>
</dbReference>
<feature type="transmembrane region" description="Helical" evidence="9">
    <location>
        <begin position="681"/>
        <end position="705"/>
    </location>
</feature>
<evidence type="ECO:0008006" key="12">
    <source>
        <dbReference type="Google" id="ProtNLM"/>
    </source>
</evidence>
<dbReference type="SUPFAM" id="SSF48403">
    <property type="entry name" value="Ankyrin repeat"/>
    <property type="match status" value="1"/>
</dbReference>
<evidence type="ECO:0000256" key="8">
    <source>
        <dbReference type="SAM" id="MobiDB-lite"/>
    </source>
</evidence>
<evidence type="ECO:0000256" key="7">
    <source>
        <dbReference type="PROSITE-ProRule" id="PRU00023"/>
    </source>
</evidence>
<dbReference type="PANTHER" id="PTHR47143:SF3">
    <property type="entry name" value="PWWP DOMAIN-CONTAINING PROTEIN"/>
    <property type="match status" value="1"/>
</dbReference>
<dbReference type="GO" id="GO:0034220">
    <property type="term" value="P:monoatomic ion transmembrane transport"/>
    <property type="evidence" value="ECO:0007669"/>
    <property type="project" value="UniProtKB-KW"/>
</dbReference>
<dbReference type="GO" id="GO:0022857">
    <property type="term" value="F:transmembrane transporter activity"/>
    <property type="evidence" value="ECO:0007669"/>
    <property type="project" value="TreeGrafter"/>
</dbReference>
<keyword evidence="9" id="KW-1133">Transmembrane helix</keyword>
<feature type="repeat" description="ANK" evidence="7">
    <location>
        <begin position="382"/>
        <end position="402"/>
    </location>
</feature>
<dbReference type="AlphaFoldDB" id="A0AAN8XEX0"/>
<comment type="caution">
    <text evidence="10">The sequence shown here is derived from an EMBL/GenBank/DDBJ whole genome shotgun (WGS) entry which is preliminary data.</text>
</comment>
<dbReference type="InterPro" id="IPR036770">
    <property type="entry name" value="Ankyrin_rpt-contain_sf"/>
</dbReference>
<dbReference type="GO" id="GO:1902495">
    <property type="term" value="C:transmembrane transporter complex"/>
    <property type="evidence" value="ECO:0007669"/>
    <property type="project" value="TreeGrafter"/>
</dbReference>
<dbReference type="InterPro" id="IPR002110">
    <property type="entry name" value="Ankyrin_rpt"/>
</dbReference>
<evidence type="ECO:0000256" key="3">
    <source>
        <dbReference type="ARBA" id="ARBA00022737"/>
    </source>
</evidence>
<sequence length="1099" mass="125462">MCTANIPDTDVEANAGGAQTPERKEKKKKGKQIRGDKVHDVSMKVITAKRFLSPFGGNFRKAKEDGNDNTEGEKEEEEEKEETPRRTLEFTEIHSCVKLCDNDGIDELLSHPDFDINLRDKTDMTPLHLAAQNGNEEIVKKFLFHGADRYLKDRDQSLPLHYAAAKGYTKCVDALLKGCSRSGHYLSSAVDKTNCQECKENSKSFHIDEPDNKGNTALHYAVNGSYQDIVTLLLNNEANPVCQNNQGVTPLHEAAGQKIANCLEVLYNAVQPDVFQVDERGKNILHFAATENSGKCMKYLLEYSIVKEKINKWEGAVGTPLLYAISCRSLRCVDILLKAGATPSLSCNDIYPLHKAAESGLYTACEKLLLKDNSILTQKNKDGQTPLHMAAKSCHIETVDFICKEIAYQQLSPSDEDCYGQTALHVAVRKANEKIVRRLVASSISEGKQDLRGCTALHVAASLGKTRCCEILVESASSNLHKIDKNGFFPLDLAFQNMEKAQETVIYLLRVSFSEPRHGLPKQKNPKFLVNILLLKFRMRKYMEKAIDKENREIIEAIIDSSLWSDAFSTGKKLQPENFKMLINIYPDLALKVLGKHITSKSADQTTFNFTILEDNYYMEEESSPFDDETGKLKKNALEHYTDIYDWAENNPVSLIIKNNEVELLKHPVTQYWLKHKWHSYIFLIHSKLLVVQVIYLAALISLMATSWNWVHINNAFNISKEEFCEASKHIPNISVENLNSSVPIPDHMESVEAFRQAVDPYTGFYYWVCITWILKVMLEIFYIAKLKCRYWRTENLSHAVIEIIQLIMTMVLIFVPFGMCYTERLGLLQEVSLPKTISYADEVILKARANDNIFKVFECKWYALDLAWQCGIFAVLLAWLHLVNSVNQALTSVFLPITKDFLEILVKVAYFLVTFVIIFAFIFHLLLFEQKAYSSVFQATGSTLVWMLLDLGYTDTFVEQPLTYPILSNVIFFLFITTIGCLIVSLITRERTKKSKGKELDNEYRRLVIYAQLIFRYDVCFPSLKRRFVTTKYTFYHQNQNFLESYLGTIENKEATDVKYENKVIIERLHNLESLLLDVSDQITYLKLQIAGKNNAKS</sequence>
<feature type="transmembrane region" description="Helical" evidence="9">
    <location>
        <begin position="967"/>
        <end position="989"/>
    </location>
</feature>
<evidence type="ECO:0000256" key="2">
    <source>
        <dbReference type="ARBA" id="ARBA00022606"/>
    </source>
</evidence>
<feature type="transmembrane region" description="Helical" evidence="9">
    <location>
        <begin position="797"/>
        <end position="820"/>
    </location>
</feature>
<accession>A0AAN8XEX0</accession>
<evidence type="ECO:0000256" key="4">
    <source>
        <dbReference type="ARBA" id="ARBA00023043"/>
    </source>
</evidence>
<evidence type="ECO:0000256" key="6">
    <source>
        <dbReference type="ARBA" id="ARBA00023303"/>
    </source>
</evidence>